<comment type="similarity">
    <text evidence="1">Belongs to the AfsR/DnrI/RedD regulatory family.</text>
</comment>
<evidence type="ECO:0000313" key="8">
    <source>
        <dbReference type="EMBL" id="MDT0306934.1"/>
    </source>
</evidence>
<dbReference type="RefSeq" id="WP_311629873.1">
    <property type="nucleotide sequence ID" value="NZ_JAVREN010000008.1"/>
</dbReference>
<proteinExistence type="inferred from homology"/>
<dbReference type="EMBL" id="JAVREN010000008">
    <property type="protein sequence ID" value="MDT0306934.1"/>
    <property type="molecule type" value="Genomic_DNA"/>
</dbReference>
<dbReference type="InterPro" id="IPR016032">
    <property type="entry name" value="Sig_transdc_resp-reg_C-effctor"/>
</dbReference>
<evidence type="ECO:0000313" key="9">
    <source>
        <dbReference type="Proteomes" id="UP001183388"/>
    </source>
</evidence>
<evidence type="ECO:0000256" key="5">
    <source>
        <dbReference type="SAM" id="Coils"/>
    </source>
</evidence>
<dbReference type="InterPro" id="IPR027417">
    <property type="entry name" value="P-loop_NTPase"/>
</dbReference>
<protein>
    <submittedName>
        <fullName evidence="8">BTAD domain-containing putative transcriptional regulator</fullName>
    </submittedName>
</protein>
<name>A0ABU2L5U2_9ACTN</name>
<dbReference type="Pfam" id="PF13401">
    <property type="entry name" value="AAA_22"/>
    <property type="match status" value="1"/>
</dbReference>
<dbReference type="SUPFAM" id="SSF46894">
    <property type="entry name" value="C-terminal effector domain of the bipartite response regulators"/>
    <property type="match status" value="1"/>
</dbReference>
<dbReference type="InterPro" id="IPR049945">
    <property type="entry name" value="AAA_22"/>
</dbReference>
<evidence type="ECO:0000256" key="6">
    <source>
        <dbReference type="SAM" id="MobiDB-lite"/>
    </source>
</evidence>
<feature type="coiled-coil region" evidence="5">
    <location>
        <begin position="848"/>
        <end position="875"/>
    </location>
</feature>
<dbReference type="Pfam" id="PF25872">
    <property type="entry name" value="HTH_77"/>
    <property type="match status" value="1"/>
</dbReference>
<dbReference type="PANTHER" id="PTHR47691">
    <property type="entry name" value="REGULATOR-RELATED"/>
    <property type="match status" value="1"/>
</dbReference>
<dbReference type="Gene3D" id="1.10.10.10">
    <property type="entry name" value="Winged helix-like DNA-binding domain superfamily/Winged helix DNA-binding domain"/>
    <property type="match status" value="1"/>
</dbReference>
<organism evidence="8 9">
    <name type="scientific">Streptomyces boetiae</name>
    <dbReference type="NCBI Taxonomy" id="3075541"/>
    <lineage>
        <taxon>Bacteria</taxon>
        <taxon>Bacillati</taxon>
        <taxon>Actinomycetota</taxon>
        <taxon>Actinomycetes</taxon>
        <taxon>Kitasatosporales</taxon>
        <taxon>Streptomycetaceae</taxon>
        <taxon>Streptomyces</taxon>
    </lineage>
</organism>
<accession>A0ABU2L5U2</accession>
<dbReference type="Pfam" id="PF03704">
    <property type="entry name" value="BTAD"/>
    <property type="match status" value="1"/>
</dbReference>
<dbReference type="InterPro" id="IPR036388">
    <property type="entry name" value="WH-like_DNA-bd_sf"/>
</dbReference>
<evidence type="ECO:0000256" key="3">
    <source>
        <dbReference type="ARBA" id="ARBA00023125"/>
    </source>
</evidence>
<dbReference type="SUPFAM" id="SSF48452">
    <property type="entry name" value="TPR-like"/>
    <property type="match status" value="2"/>
</dbReference>
<dbReference type="PANTHER" id="PTHR47691:SF3">
    <property type="entry name" value="HTH-TYPE TRANSCRIPTIONAL REGULATOR RV0890C-RELATED"/>
    <property type="match status" value="1"/>
</dbReference>
<gene>
    <name evidence="8" type="ORF">RM780_08150</name>
</gene>
<dbReference type="InterPro" id="IPR011990">
    <property type="entry name" value="TPR-like_helical_dom_sf"/>
</dbReference>
<feature type="compositionally biased region" description="Gly residues" evidence="6">
    <location>
        <begin position="1104"/>
        <end position="1114"/>
    </location>
</feature>
<dbReference type="SMART" id="SM00862">
    <property type="entry name" value="Trans_reg_C"/>
    <property type="match status" value="1"/>
</dbReference>
<keyword evidence="9" id="KW-1185">Reference proteome</keyword>
<dbReference type="InterPro" id="IPR001867">
    <property type="entry name" value="OmpR/PhoB-type_DNA-bd"/>
</dbReference>
<evidence type="ECO:0000256" key="2">
    <source>
        <dbReference type="ARBA" id="ARBA00023012"/>
    </source>
</evidence>
<dbReference type="InterPro" id="IPR005158">
    <property type="entry name" value="BTAD"/>
</dbReference>
<feature type="region of interest" description="Disordered" evidence="6">
    <location>
        <begin position="1003"/>
        <end position="1122"/>
    </location>
</feature>
<dbReference type="CDD" id="cd15831">
    <property type="entry name" value="BTAD"/>
    <property type="match status" value="1"/>
</dbReference>
<dbReference type="Gene3D" id="3.40.50.300">
    <property type="entry name" value="P-loop containing nucleotide triphosphate hydrolases"/>
    <property type="match status" value="1"/>
</dbReference>
<evidence type="ECO:0000256" key="1">
    <source>
        <dbReference type="ARBA" id="ARBA00005820"/>
    </source>
</evidence>
<dbReference type="SMART" id="SM01043">
    <property type="entry name" value="BTAD"/>
    <property type="match status" value="1"/>
</dbReference>
<feature type="domain" description="OmpR/PhoB-type" evidence="7">
    <location>
        <begin position="1"/>
        <end position="101"/>
    </location>
</feature>
<dbReference type="InterPro" id="IPR058852">
    <property type="entry name" value="HTH_77"/>
</dbReference>
<sequence>MQGSAGSGVRVGVLGPLQVIAPGGRPVAVGGARLRALLIRLALDAGALVPAEVLVDALWPGAEAPGDQANALHSLVSRLRRALPGGAELLRSQAGGYRLELPPGAVDALRFEELARAGRRALSDGDLAAAAGPLREALALWRGPALADAGEAPYALAVAARLEELRLTAVEDLAEAELNAGRHAAVLAELEGLVAQHPLRERALGLLMRARYAAGRQAEALAAYEAHRARLAEELGVDPSPELRAVHLAVLRAEAPETDRAAGNLPAPLTSFVGREEELGLIRKQLAESRLVTLVGPGGAGKTRLATTAAARLAEGYPGGAWLVELASVTDPHDVPQAVLAALGRRVTAVQEHRPPGTPGPSSPHEATDLLAEALGPGAPTLLLLDNCEHLIGAAARLADGLLTRCPRLRVLATSREPLALVGEALCPVPPLATPPDGAGADEAAGHAAVRLFVDRAAAVRPGFALNRENAAPVAEICRRLDGLPLAIELAAARLRTLDPAHLAARLDDRFRLLTGGSRTALPRHQTLRAVVAWSWELLTEAERALAERLSVFAGGATPESVEGACGVPAEEALDLLASLADKSLLQRAEAGEGPGPRFRMLETLREYGMERLAEAGSAGAARDAHAAHFLRLAERAEPRLRGPAQLRWIDVLIAERDNLLAALHHAVGSADAATAVRLAAALGQFWTMQGNHAEAASRLRSALAVPGEAPAEARAVAMTFAVLNGAAGGSADSVAPLVEELRGRLRAIDPLTGHPVLATLEPGLAMYAERAVHGMEATARALRHTDPWARAMLRLMRAAIRENEGDPHGEHEELALAAEGFRATGDRWGLALTLASQGLLSRQLGDLDGAVAALREAIRLLRELRAESDAEQMRVRLAAVRGHRGERAEARAELEELAGAAERRGSAFLAASARLALGDLLRQSGDGPGAARQYAEAVAHADSRVFVQPQLNALIRAGAALTGPAEEAVGLLSEAWEGAVEVRDMPVAASVAVRVAELVLSRGQDPGPGRPRRGLADRAADPGARGRGVRRTVRLGPGAEPGGGPGAAARDPGLSGAGRRARPGREAGNGRALRGGGDAPHGRGPRRRGDARRGIGPSPWPGAGPGEGAGHAFGPGYDLRR</sequence>
<keyword evidence="3 4" id="KW-0238">DNA-binding</keyword>
<keyword evidence="2" id="KW-0902">Two-component regulatory system</keyword>
<dbReference type="Proteomes" id="UP001183388">
    <property type="component" value="Unassembled WGS sequence"/>
</dbReference>
<dbReference type="Gene3D" id="1.25.40.10">
    <property type="entry name" value="Tetratricopeptide repeat domain"/>
    <property type="match status" value="2"/>
</dbReference>
<comment type="caution">
    <text evidence="8">The sequence shown here is derived from an EMBL/GenBank/DDBJ whole genome shotgun (WGS) entry which is preliminary data.</text>
</comment>
<feature type="DNA-binding region" description="OmpR/PhoB-type" evidence="4">
    <location>
        <begin position="1"/>
        <end position="101"/>
    </location>
</feature>
<reference evidence="9" key="1">
    <citation type="submission" date="2023-07" db="EMBL/GenBank/DDBJ databases">
        <title>30 novel species of actinomycetes from the DSMZ collection.</title>
        <authorList>
            <person name="Nouioui I."/>
        </authorList>
    </citation>
    <scope>NUCLEOTIDE SEQUENCE [LARGE SCALE GENOMIC DNA]</scope>
    <source>
        <strain evidence="9">DSM 44917</strain>
    </source>
</reference>
<evidence type="ECO:0000259" key="7">
    <source>
        <dbReference type="PROSITE" id="PS51755"/>
    </source>
</evidence>
<dbReference type="PROSITE" id="PS51755">
    <property type="entry name" value="OMPR_PHOB"/>
    <property type="match status" value="1"/>
</dbReference>
<evidence type="ECO:0000256" key="4">
    <source>
        <dbReference type="PROSITE-ProRule" id="PRU01091"/>
    </source>
</evidence>
<dbReference type="SUPFAM" id="SSF52540">
    <property type="entry name" value="P-loop containing nucleoside triphosphate hydrolases"/>
    <property type="match status" value="1"/>
</dbReference>
<keyword evidence="5" id="KW-0175">Coiled coil</keyword>